<reference evidence="3" key="1">
    <citation type="submission" date="2013-04" db="EMBL/GenBank/DDBJ databases">
        <title>The Genome Sequence of Fonticula alba ATCC 38817.</title>
        <authorList>
            <consortium name="The Broad Institute Genomics Platform"/>
            <person name="Russ C."/>
            <person name="Cuomo C."/>
            <person name="Burger G."/>
            <person name="Gray M.W."/>
            <person name="Holland P.W.H."/>
            <person name="King N."/>
            <person name="Lang F.B.F."/>
            <person name="Roger A.J."/>
            <person name="Ruiz-Trillo I."/>
            <person name="Brown M."/>
            <person name="Walker B."/>
            <person name="Young S."/>
            <person name="Zeng Q."/>
            <person name="Gargeya S."/>
            <person name="Fitzgerald M."/>
            <person name="Haas B."/>
            <person name="Abouelleil A."/>
            <person name="Allen A.W."/>
            <person name="Alvarado L."/>
            <person name="Arachchi H.M."/>
            <person name="Berlin A.M."/>
            <person name="Chapman S.B."/>
            <person name="Gainer-Dewar J."/>
            <person name="Goldberg J."/>
            <person name="Griggs A."/>
            <person name="Gujja S."/>
            <person name="Hansen M."/>
            <person name="Howarth C."/>
            <person name="Imamovic A."/>
            <person name="Ireland A."/>
            <person name="Larimer J."/>
            <person name="McCowan C."/>
            <person name="Murphy C."/>
            <person name="Pearson M."/>
            <person name="Poon T.W."/>
            <person name="Priest M."/>
            <person name="Roberts A."/>
            <person name="Saif S."/>
            <person name="Shea T."/>
            <person name="Sisk P."/>
            <person name="Sykes S."/>
            <person name="Wortman J."/>
            <person name="Nusbaum C."/>
            <person name="Birren B."/>
        </authorList>
    </citation>
    <scope>NUCLEOTIDE SEQUENCE [LARGE SCALE GENOMIC DNA]</scope>
    <source>
        <strain evidence="3">ATCC 38817</strain>
    </source>
</reference>
<keyword evidence="4" id="KW-1185">Reference proteome</keyword>
<feature type="compositionally biased region" description="Pro residues" evidence="1">
    <location>
        <begin position="65"/>
        <end position="76"/>
    </location>
</feature>
<dbReference type="RefSeq" id="XP_009497966.1">
    <property type="nucleotide sequence ID" value="XM_009499691.1"/>
</dbReference>
<evidence type="ECO:0000313" key="4">
    <source>
        <dbReference type="Proteomes" id="UP000030693"/>
    </source>
</evidence>
<dbReference type="Pfam" id="PF01918">
    <property type="entry name" value="Alba"/>
    <property type="match status" value="1"/>
</dbReference>
<accession>A0A058Z123</accession>
<evidence type="ECO:0000313" key="3">
    <source>
        <dbReference type="EMBL" id="KCV67628.1"/>
    </source>
</evidence>
<dbReference type="GO" id="GO:0003676">
    <property type="term" value="F:nucleic acid binding"/>
    <property type="evidence" value="ECO:0007669"/>
    <property type="project" value="InterPro"/>
</dbReference>
<evidence type="ECO:0000259" key="2">
    <source>
        <dbReference type="Pfam" id="PF01918"/>
    </source>
</evidence>
<feature type="region of interest" description="Disordered" evidence="1">
    <location>
        <begin position="48"/>
        <end position="121"/>
    </location>
</feature>
<organism evidence="3">
    <name type="scientific">Fonticula alba</name>
    <name type="common">Slime mold</name>
    <dbReference type="NCBI Taxonomy" id="691883"/>
    <lineage>
        <taxon>Eukaryota</taxon>
        <taxon>Rotosphaerida</taxon>
        <taxon>Fonticulaceae</taxon>
        <taxon>Fonticula</taxon>
    </lineage>
</organism>
<dbReference type="SUPFAM" id="SSF82704">
    <property type="entry name" value="AlbA-like"/>
    <property type="match status" value="1"/>
</dbReference>
<feature type="region of interest" description="Disordered" evidence="1">
    <location>
        <begin position="1"/>
        <end position="27"/>
    </location>
</feature>
<protein>
    <recommendedName>
        <fullName evidence="2">DNA/RNA-binding protein Alba-like domain-containing protein</fullName>
    </recommendedName>
</protein>
<dbReference type="Proteomes" id="UP000030693">
    <property type="component" value="Unassembled WGS sequence"/>
</dbReference>
<sequence>MRYRRQMSRALVPQSMPEARRLGPQPVSLPPVEALLAWVAPKSSGTVPAAAAAAASLAPEMADSPPSPSQPPPPPSAKSTVSRRPASLQSSTPLEYDVFVRGPGGAGSRRGGVSPGPGARRASDFRALLSRAQRNLDRHRRVRIHALGPAIERALAVALALRRQHAQSALACSPAHPAGVPVGAPVPGSGKGHFDRAPLAPGLLDCRVNLRTECLVDDVTPQDDDEAASTASRLVSAVTVEVFFR</sequence>
<proteinExistence type="predicted"/>
<feature type="domain" description="DNA/RNA-binding protein Alba-like" evidence="2">
    <location>
        <begin position="123"/>
        <end position="165"/>
    </location>
</feature>
<dbReference type="AlphaFoldDB" id="A0A058Z123"/>
<dbReference type="GeneID" id="20530640"/>
<feature type="compositionally biased region" description="Polar residues" evidence="1">
    <location>
        <begin position="77"/>
        <end position="93"/>
    </location>
</feature>
<dbReference type="EMBL" id="KB932215">
    <property type="protein sequence ID" value="KCV67628.1"/>
    <property type="molecule type" value="Genomic_DNA"/>
</dbReference>
<gene>
    <name evidence="3" type="ORF">H696_05915</name>
</gene>
<dbReference type="InterPro" id="IPR002775">
    <property type="entry name" value="DNA/RNA-bd_Alba-like"/>
</dbReference>
<name>A0A058Z123_FONAL</name>
<feature type="compositionally biased region" description="Gly residues" evidence="1">
    <location>
        <begin position="102"/>
        <end position="115"/>
    </location>
</feature>
<evidence type="ECO:0000256" key="1">
    <source>
        <dbReference type="SAM" id="MobiDB-lite"/>
    </source>
</evidence>
<dbReference type="InterPro" id="IPR036882">
    <property type="entry name" value="Alba-like_dom_sf"/>
</dbReference>